<proteinExistence type="predicted"/>
<feature type="chain" id="PRO_5012139771" description="Outer membrane protein beta-barrel domain-containing protein" evidence="1">
    <location>
        <begin position="29"/>
        <end position="232"/>
    </location>
</feature>
<gene>
    <name evidence="2" type="ORF">AWR27_23415</name>
</gene>
<sequence>MRTFAPKTIVFRLALLIAFSQTVSLLQAQTVPPTYKGGLTFTKPAPTWRLDVTGGYQFFGSLRLNEGRLRLLDSFNWSGSLSYRWRETDRFMITYINQPTELWLQPYGNFNGTQGDRRLTDVNIHYVLAGNVREFAIDGPVHPFAGVQAGLVVFDPVSRQFNNETRFAMGVTGGAVGSLGGPLGWKIEASLLMPILWVGGGVFCGPGGCNLGLSGGSAILQMHTNAGLTLSF</sequence>
<dbReference type="Proteomes" id="UP000187941">
    <property type="component" value="Chromosome"/>
</dbReference>
<organism evidence="2 3">
    <name type="scientific">Spirosoma montaniterrae</name>
    <dbReference type="NCBI Taxonomy" id="1178516"/>
    <lineage>
        <taxon>Bacteria</taxon>
        <taxon>Pseudomonadati</taxon>
        <taxon>Bacteroidota</taxon>
        <taxon>Cytophagia</taxon>
        <taxon>Cytophagales</taxon>
        <taxon>Cytophagaceae</taxon>
        <taxon>Spirosoma</taxon>
    </lineage>
</organism>
<dbReference type="EMBL" id="CP014263">
    <property type="protein sequence ID" value="AQG81985.1"/>
    <property type="molecule type" value="Genomic_DNA"/>
</dbReference>
<evidence type="ECO:0008006" key="4">
    <source>
        <dbReference type="Google" id="ProtNLM"/>
    </source>
</evidence>
<feature type="signal peptide" evidence="1">
    <location>
        <begin position="1"/>
        <end position="28"/>
    </location>
</feature>
<dbReference type="STRING" id="1178516.AWR27_23415"/>
<dbReference type="OrthoDB" id="838103at2"/>
<dbReference type="AlphaFoldDB" id="A0A1P9X312"/>
<keyword evidence="3" id="KW-1185">Reference proteome</keyword>
<keyword evidence="1" id="KW-0732">Signal</keyword>
<protein>
    <recommendedName>
        <fullName evidence="4">Outer membrane protein beta-barrel domain-containing protein</fullName>
    </recommendedName>
</protein>
<evidence type="ECO:0000256" key="1">
    <source>
        <dbReference type="SAM" id="SignalP"/>
    </source>
</evidence>
<evidence type="ECO:0000313" key="3">
    <source>
        <dbReference type="Proteomes" id="UP000187941"/>
    </source>
</evidence>
<reference evidence="2 3" key="1">
    <citation type="submission" date="2016-01" db="EMBL/GenBank/DDBJ databases">
        <authorList>
            <person name="Oliw E.H."/>
        </authorList>
    </citation>
    <scope>NUCLEOTIDE SEQUENCE [LARGE SCALE GENOMIC DNA]</scope>
    <source>
        <strain evidence="2 3">DY10</strain>
    </source>
</reference>
<evidence type="ECO:0000313" key="2">
    <source>
        <dbReference type="EMBL" id="AQG81985.1"/>
    </source>
</evidence>
<name>A0A1P9X312_9BACT</name>
<dbReference type="KEGG" id="smon:AWR27_23415"/>
<accession>A0A1P9X312</accession>
<dbReference type="RefSeq" id="WP_077133464.1">
    <property type="nucleotide sequence ID" value="NZ_CP014263.1"/>
</dbReference>